<accession>A0A396GQH8</accession>
<organism evidence="1 2">
    <name type="scientific">Medicago truncatula</name>
    <name type="common">Barrel medic</name>
    <name type="synonym">Medicago tribuloides</name>
    <dbReference type="NCBI Taxonomy" id="3880"/>
    <lineage>
        <taxon>Eukaryota</taxon>
        <taxon>Viridiplantae</taxon>
        <taxon>Streptophyta</taxon>
        <taxon>Embryophyta</taxon>
        <taxon>Tracheophyta</taxon>
        <taxon>Spermatophyta</taxon>
        <taxon>Magnoliopsida</taxon>
        <taxon>eudicotyledons</taxon>
        <taxon>Gunneridae</taxon>
        <taxon>Pentapetalae</taxon>
        <taxon>rosids</taxon>
        <taxon>fabids</taxon>
        <taxon>Fabales</taxon>
        <taxon>Fabaceae</taxon>
        <taxon>Papilionoideae</taxon>
        <taxon>50 kb inversion clade</taxon>
        <taxon>NPAAA clade</taxon>
        <taxon>Hologalegina</taxon>
        <taxon>IRL clade</taxon>
        <taxon>Trifolieae</taxon>
        <taxon>Medicago</taxon>
    </lineage>
</organism>
<evidence type="ECO:0000313" key="2">
    <source>
        <dbReference type="Proteomes" id="UP000265566"/>
    </source>
</evidence>
<dbReference type="AlphaFoldDB" id="A0A396GQH8"/>
<name>A0A396GQH8_MEDTR</name>
<gene>
    <name evidence="1" type="ORF">MtrunA17_Chr8g0387611</name>
</gene>
<dbReference type="Proteomes" id="UP000265566">
    <property type="component" value="Chromosome 8"/>
</dbReference>
<protein>
    <submittedName>
        <fullName evidence="1">Uncharacterized protein</fullName>
    </submittedName>
</protein>
<reference evidence="2" key="1">
    <citation type="journal article" date="2018" name="Nat. Plants">
        <title>Whole-genome landscape of Medicago truncatula symbiotic genes.</title>
        <authorList>
            <person name="Pecrix Y."/>
            <person name="Staton S.E."/>
            <person name="Sallet E."/>
            <person name="Lelandais-Briere C."/>
            <person name="Moreau S."/>
            <person name="Carrere S."/>
            <person name="Blein T."/>
            <person name="Jardinaud M.F."/>
            <person name="Latrasse D."/>
            <person name="Zouine M."/>
            <person name="Zahm M."/>
            <person name="Kreplak J."/>
            <person name="Mayjonade B."/>
            <person name="Satge C."/>
            <person name="Perez M."/>
            <person name="Cauet S."/>
            <person name="Marande W."/>
            <person name="Chantry-Darmon C."/>
            <person name="Lopez-Roques C."/>
            <person name="Bouchez O."/>
            <person name="Berard A."/>
            <person name="Debelle F."/>
            <person name="Munos S."/>
            <person name="Bendahmane A."/>
            <person name="Berges H."/>
            <person name="Niebel A."/>
            <person name="Buitink J."/>
            <person name="Frugier F."/>
            <person name="Benhamed M."/>
            <person name="Crespi M."/>
            <person name="Gouzy J."/>
            <person name="Gamas P."/>
        </authorList>
    </citation>
    <scope>NUCLEOTIDE SEQUENCE [LARGE SCALE GENOMIC DNA]</scope>
    <source>
        <strain evidence="2">cv. Jemalong A17</strain>
    </source>
</reference>
<dbReference type="Gramene" id="rna49990">
    <property type="protein sequence ID" value="RHN43419.1"/>
    <property type="gene ID" value="gene49990"/>
</dbReference>
<evidence type="ECO:0000313" key="1">
    <source>
        <dbReference type="EMBL" id="RHN43419.1"/>
    </source>
</evidence>
<comment type="caution">
    <text evidence="1">The sequence shown here is derived from an EMBL/GenBank/DDBJ whole genome shotgun (WGS) entry which is preliminary data.</text>
</comment>
<proteinExistence type="predicted"/>
<sequence length="96" mass="10496">MFVGVYGRSILAGGLKVLGCCGLLRFQICGLVGRLVSCRKDWVFVLFSPSVSVRRLFSHRLLRPFLVLAFVRAEGWLVGEAAVSGGWCCFGLLVVC</sequence>
<dbReference type="EMBL" id="PSQE01000008">
    <property type="protein sequence ID" value="RHN43419.1"/>
    <property type="molecule type" value="Genomic_DNA"/>
</dbReference>